<organism evidence="1 2">
    <name type="scientific">Haloferula sargassicola</name>
    <dbReference type="NCBI Taxonomy" id="490096"/>
    <lineage>
        <taxon>Bacteria</taxon>
        <taxon>Pseudomonadati</taxon>
        <taxon>Verrucomicrobiota</taxon>
        <taxon>Verrucomicrobiia</taxon>
        <taxon>Verrucomicrobiales</taxon>
        <taxon>Verrucomicrobiaceae</taxon>
        <taxon>Haloferula</taxon>
    </lineage>
</organism>
<gene>
    <name evidence="1" type="ORF">Hsar01_00393</name>
</gene>
<proteinExistence type="predicted"/>
<protein>
    <recommendedName>
        <fullName evidence="3">Secretin/TonB short N-terminal domain-containing protein</fullName>
    </recommendedName>
</protein>
<dbReference type="EMBL" id="BAABRI010000002">
    <property type="protein sequence ID" value="GAA5481186.1"/>
    <property type="molecule type" value="Genomic_DNA"/>
</dbReference>
<evidence type="ECO:0000313" key="2">
    <source>
        <dbReference type="Proteomes" id="UP001476282"/>
    </source>
</evidence>
<evidence type="ECO:0000313" key="1">
    <source>
        <dbReference type="EMBL" id="GAA5481186.1"/>
    </source>
</evidence>
<name>A0ABP9ULG7_9BACT</name>
<evidence type="ECO:0008006" key="3">
    <source>
        <dbReference type="Google" id="ProtNLM"/>
    </source>
</evidence>
<dbReference type="Proteomes" id="UP001476282">
    <property type="component" value="Unassembled WGS sequence"/>
</dbReference>
<sequence>MKLYKSEKMKAREDARKRSFNLKTGLSILLLMMVGPTFADEPAELRFKQDIVMPKLTFEDLLELFAKFTGKPVVVSSEAVLKIQTSLVLPAPYSAEQVRTVVKALVVLEGFRLTEHEEEFHLDRMLTDAQCEAINKALGRERLKEVAPLPRRRVVMGRPQAKDWVVVRPVEEEK</sequence>
<accession>A0ABP9ULG7</accession>
<reference evidence="1 2" key="1">
    <citation type="submission" date="2024-02" db="EMBL/GenBank/DDBJ databases">
        <title>Haloferula sargassicola NBRC 104335.</title>
        <authorList>
            <person name="Ichikawa N."/>
            <person name="Katano-Makiyama Y."/>
            <person name="Hidaka K."/>
        </authorList>
    </citation>
    <scope>NUCLEOTIDE SEQUENCE [LARGE SCALE GENOMIC DNA]</scope>
    <source>
        <strain evidence="1 2">NBRC 104335</strain>
    </source>
</reference>
<comment type="caution">
    <text evidence="1">The sequence shown here is derived from an EMBL/GenBank/DDBJ whole genome shotgun (WGS) entry which is preliminary data.</text>
</comment>
<dbReference type="RefSeq" id="WP_353565347.1">
    <property type="nucleotide sequence ID" value="NZ_BAABRI010000002.1"/>
</dbReference>
<keyword evidence="2" id="KW-1185">Reference proteome</keyword>